<gene>
    <name evidence="1" type="ORF">BCV72DRAFT_339885</name>
</gene>
<sequence length="101" mass="11257">MTRQLKLSGLYNDNSSQYKTEGLLKLFGLKNMELLLSEASGYFGNDDKSLVNEFDYALIGQFKKAKIFFLDAAASKDATFTSEAYVIKRMACSISGENDLC</sequence>
<accession>A0A1X0QLV0</accession>
<organism evidence="1">
    <name type="scientific">Rhizopus microsporus var. microsporus</name>
    <dbReference type="NCBI Taxonomy" id="86635"/>
    <lineage>
        <taxon>Eukaryota</taxon>
        <taxon>Fungi</taxon>
        <taxon>Fungi incertae sedis</taxon>
        <taxon>Mucoromycota</taxon>
        <taxon>Mucoromycotina</taxon>
        <taxon>Mucoromycetes</taxon>
        <taxon>Mucorales</taxon>
        <taxon>Mucorineae</taxon>
        <taxon>Rhizopodaceae</taxon>
        <taxon>Rhizopus</taxon>
    </lineage>
</organism>
<protein>
    <submittedName>
        <fullName evidence="1">Uncharacterized protein</fullName>
    </submittedName>
</protein>
<evidence type="ECO:0000313" key="1">
    <source>
        <dbReference type="EMBL" id="ORE00725.1"/>
    </source>
</evidence>
<dbReference type="EMBL" id="KV922334">
    <property type="protein sequence ID" value="ORE00725.1"/>
    <property type="molecule type" value="Genomic_DNA"/>
</dbReference>
<name>A0A1X0QLV0_RHIZD</name>
<reference evidence="1" key="1">
    <citation type="journal article" date="2016" name="Proc. Natl. Acad. Sci. U.S.A.">
        <title>Lipid metabolic changes in an early divergent fungus govern the establishment of a mutualistic symbiosis with endobacteria.</title>
        <authorList>
            <person name="Lastovetsky O.A."/>
            <person name="Gaspar M.L."/>
            <person name="Mondo S.J."/>
            <person name="LaButti K.M."/>
            <person name="Sandor L."/>
            <person name="Grigoriev I.V."/>
            <person name="Henry S.A."/>
            <person name="Pawlowska T.E."/>
        </authorList>
    </citation>
    <scope>NUCLEOTIDE SEQUENCE [LARGE SCALE GENOMIC DNA]</scope>
    <source>
        <strain evidence="1">ATCC 52814</strain>
    </source>
</reference>
<proteinExistence type="predicted"/>
<dbReference type="VEuPathDB" id="FungiDB:BCV72DRAFT_339885"/>
<dbReference type="AlphaFoldDB" id="A0A1X0QLV0"/>
<dbReference type="Proteomes" id="UP000242414">
    <property type="component" value="Unassembled WGS sequence"/>
</dbReference>